<dbReference type="Gene3D" id="1.10.287.110">
    <property type="entry name" value="DnaJ domain"/>
    <property type="match status" value="1"/>
</dbReference>
<dbReference type="CDD" id="cd06257">
    <property type="entry name" value="DnaJ"/>
    <property type="match status" value="1"/>
</dbReference>
<dbReference type="InterPro" id="IPR036869">
    <property type="entry name" value="J_dom_sf"/>
</dbReference>
<accession>A0A450XT50</accession>
<keyword evidence="1" id="KW-0143">Chaperone</keyword>
<sequence length="406" mass="47010">MIIRSLTKWFSELSRWFSRLLRKILGKRREIDISRLFDRDLPMGDKGWKLEGHDAPPLFPEAGSFAFAPLFRDPHPNTTPIQLGVARKLFELMGVWYIPRRLRVILTKLDAFQGVSIFLRYLRFDFQDLLRSREARERFNRYLNILMDADEVCQKADLSDLPVYDALESGNIDNAEGMLDLLHKARRIHAAIVNEKDIIFPAFREEFVSPALSKIAYWEKLDEDALKELVEILNAWQDLQDRYKEITGKLIERIRWIDDRLDPAEKPIKRAFHGIVEQVHEIQEALKAGLKEAADGIEKLETCYAELTAIYEYIKGATHEDSTTHEQEDDEASRDREIQDCLKTLELSGSGKITLKILKSACRKLRSKYHPDRPAAPSDATERTKQINVAYDFLNDCLARGVELHA</sequence>
<name>A0A450XT50_9GAMM</name>
<organism evidence="3">
    <name type="scientific">Candidatus Kentrum sp. MB</name>
    <dbReference type="NCBI Taxonomy" id="2138164"/>
    <lineage>
        <taxon>Bacteria</taxon>
        <taxon>Pseudomonadati</taxon>
        <taxon>Pseudomonadota</taxon>
        <taxon>Gammaproteobacteria</taxon>
        <taxon>Candidatus Kentrum</taxon>
    </lineage>
</organism>
<proteinExistence type="predicted"/>
<dbReference type="PROSITE" id="PS50076">
    <property type="entry name" value="DNAJ_2"/>
    <property type="match status" value="1"/>
</dbReference>
<protein>
    <submittedName>
        <fullName evidence="3">DnaJ domain-containing protein</fullName>
    </submittedName>
</protein>
<dbReference type="AlphaFoldDB" id="A0A450XT50"/>
<dbReference type="EMBL" id="CAADFO010000112">
    <property type="protein sequence ID" value="VFK32443.1"/>
    <property type="molecule type" value="Genomic_DNA"/>
</dbReference>
<reference evidence="3" key="1">
    <citation type="submission" date="2019-02" db="EMBL/GenBank/DDBJ databases">
        <authorList>
            <person name="Gruber-Vodicka R. H."/>
            <person name="Seah K. B. B."/>
        </authorList>
    </citation>
    <scope>NUCLEOTIDE SEQUENCE</scope>
    <source>
        <strain evidence="3">BECK_BZ197</strain>
    </source>
</reference>
<feature type="domain" description="J" evidence="2">
    <location>
        <begin position="340"/>
        <end position="399"/>
    </location>
</feature>
<dbReference type="SUPFAM" id="SSF46565">
    <property type="entry name" value="Chaperone J-domain"/>
    <property type="match status" value="1"/>
</dbReference>
<gene>
    <name evidence="3" type="ORF">BECKMB1821G_GA0114241_11123</name>
</gene>
<evidence type="ECO:0000313" key="3">
    <source>
        <dbReference type="EMBL" id="VFK32443.1"/>
    </source>
</evidence>
<evidence type="ECO:0000259" key="2">
    <source>
        <dbReference type="PROSITE" id="PS50076"/>
    </source>
</evidence>
<dbReference type="InterPro" id="IPR001623">
    <property type="entry name" value="DnaJ_domain"/>
</dbReference>
<dbReference type="SMART" id="SM00271">
    <property type="entry name" value="DnaJ"/>
    <property type="match status" value="1"/>
</dbReference>
<evidence type="ECO:0000256" key="1">
    <source>
        <dbReference type="ARBA" id="ARBA00023186"/>
    </source>
</evidence>
<dbReference type="Pfam" id="PF00226">
    <property type="entry name" value="DnaJ"/>
    <property type="match status" value="1"/>
</dbReference>